<organism evidence="2 3">
    <name type="scientific">Thermodesulfovibrio yellowstonii</name>
    <dbReference type="NCBI Taxonomy" id="28262"/>
    <lineage>
        <taxon>Bacteria</taxon>
        <taxon>Pseudomonadati</taxon>
        <taxon>Nitrospirota</taxon>
        <taxon>Thermodesulfovibrionia</taxon>
        <taxon>Thermodesulfovibrionales</taxon>
        <taxon>Thermodesulfovibrionaceae</taxon>
        <taxon>Thermodesulfovibrio</taxon>
    </lineage>
</organism>
<gene>
    <name evidence="2" type="ORF">TISLANDTSLP1_07650</name>
</gene>
<keyword evidence="3" id="KW-1185">Reference proteome</keyword>
<dbReference type="AlphaFoldDB" id="A0A9W6LJV1"/>
<accession>A0A9W6LJV1</accession>
<feature type="domain" description="HDOD" evidence="1">
    <location>
        <begin position="47"/>
        <end position="241"/>
    </location>
</feature>
<dbReference type="SUPFAM" id="SSF109604">
    <property type="entry name" value="HD-domain/PDEase-like"/>
    <property type="match status" value="1"/>
</dbReference>
<dbReference type="Pfam" id="PF08668">
    <property type="entry name" value="HDOD"/>
    <property type="match status" value="1"/>
</dbReference>
<proteinExistence type="predicted"/>
<dbReference type="Gene3D" id="1.10.3210.10">
    <property type="entry name" value="Hypothetical protein af1432"/>
    <property type="match status" value="1"/>
</dbReference>
<evidence type="ECO:0000259" key="1">
    <source>
        <dbReference type="PROSITE" id="PS51833"/>
    </source>
</evidence>
<dbReference type="PANTHER" id="PTHR33525:SF3">
    <property type="entry name" value="RIBONUCLEASE Y"/>
    <property type="match status" value="1"/>
</dbReference>
<name>A0A9W6LJV1_9BACT</name>
<dbReference type="EMBL" id="BSDX01000001">
    <property type="protein sequence ID" value="GLI53072.1"/>
    <property type="molecule type" value="Genomic_DNA"/>
</dbReference>
<dbReference type="PANTHER" id="PTHR33525">
    <property type="match status" value="1"/>
</dbReference>
<dbReference type="PROSITE" id="PS51833">
    <property type="entry name" value="HDOD"/>
    <property type="match status" value="1"/>
</dbReference>
<protein>
    <submittedName>
        <fullName evidence="2">Metal-dependent phosphohydrolase</fullName>
    </submittedName>
</protein>
<evidence type="ECO:0000313" key="3">
    <source>
        <dbReference type="Proteomes" id="UP001144297"/>
    </source>
</evidence>
<dbReference type="Proteomes" id="UP001144297">
    <property type="component" value="Unassembled WGS sequence"/>
</dbReference>
<dbReference type="InterPro" id="IPR013976">
    <property type="entry name" value="HDOD"/>
</dbReference>
<evidence type="ECO:0000313" key="2">
    <source>
        <dbReference type="EMBL" id="GLI53072.1"/>
    </source>
</evidence>
<reference evidence="2" key="1">
    <citation type="submission" date="2022-12" db="EMBL/GenBank/DDBJ databases">
        <title>Reference genome sequencing for broad-spectrum identification of bacterial and archaeal isolates by mass spectrometry.</title>
        <authorList>
            <person name="Sekiguchi Y."/>
            <person name="Tourlousse D.M."/>
        </authorList>
    </citation>
    <scope>NUCLEOTIDE SEQUENCE</scope>
    <source>
        <strain evidence="2">TSL-P1</strain>
    </source>
</reference>
<comment type="caution">
    <text evidence="2">The sequence shown here is derived from an EMBL/GenBank/DDBJ whole genome shotgun (WGS) entry which is preliminary data.</text>
</comment>
<dbReference type="InterPro" id="IPR052340">
    <property type="entry name" value="RNase_Y/CdgJ"/>
</dbReference>
<sequence length="309" mass="35647">MIPIKLFKSIENSTVYIVLFRIILKQEITMNSSTHDIRIDIQKLKKLPTLSYTAEKIINLTSKELTHLDELVNIIEKDPPIMSKVLGVANIVYLGLYKPITTVKDALLKIGFKTLKNIALSVSIFSLFKSSEEKEKSYMNLFKHSIATGTISQIISEKFLKEPSDENFTVGVLHDIGLFALHYSFYDQFKKIEETLLEKHSLKKAEEKILGTTHSEIGKWLAEMWGLPEIVCDVIFYHNDFPQKSVKYSKTVALVHLSNFIAHQLGYYPFEVEIECPFYKERVYKILNLPDVDELILELKEIIKEVDKL</sequence>